<accession>C7J9H7</accession>
<organism evidence="1 2">
    <name type="scientific">Oryza sativa subsp. japonica</name>
    <name type="common">Rice</name>
    <dbReference type="NCBI Taxonomy" id="39947"/>
    <lineage>
        <taxon>Eukaryota</taxon>
        <taxon>Viridiplantae</taxon>
        <taxon>Streptophyta</taxon>
        <taxon>Embryophyta</taxon>
        <taxon>Tracheophyta</taxon>
        <taxon>Spermatophyta</taxon>
        <taxon>Magnoliopsida</taxon>
        <taxon>Liliopsida</taxon>
        <taxon>Poales</taxon>
        <taxon>Poaceae</taxon>
        <taxon>BOP clade</taxon>
        <taxon>Oryzoideae</taxon>
        <taxon>Oryzeae</taxon>
        <taxon>Oryzinae</taxon>
        <taxon>Oryza</taxon>
        <taxon>Oryza sativa</taxon>
    </lineage>
</organism>
<evidence type="ECO:0000313" key="2">
    <source>
        <dbReference type="Proteomes" id="UP000000763"/>
    </source>
</evidence>
<gene>
    <name evidence="1" type="ordered locus">Os12g0157150</name>
</gene>
<protein>
    <submittedName>
        <fullName evidence="1">Os12g0157150 protein</fullName>
    </submittedName>
</protein>
<sequence length="49" mass="5369">MGPGPLACTLPNSVLASHTVDLIQPQHTVQTNLQLNKFHKAQFSSDNRI</sequence>
<proteinExistence type="predicted"/>
<name>C7J9H7_ORYSJ</name>
<reference evidence="2" key="2">
    <citation type="journal article" date="2008" name="Nucleic Acids Res.">
        <title>The rice annotation project database (RAP-DB): 2008 update.</title>
        <authorList>
            <consortium name="The rice annotation project (RAP)"/>
        </authorList>
    </citation>
    <scope>GENOME REANNOTATION</scope>
    <source>
        <strain evidence="2">cv. Nipponbare</strain>
    </source>
</reference>
<dbReference type="AlphaFoldDB" id="C7J9H7"/>
<evidence type="ECO:0000313" key="1">
    <source>
        <dbReference type="EMBL" id="BAH95529.1"/>
    </source>
</evidence>
<dbReference type="EMBL" id="AP008218">
    <property type="protein sequence ID" value="BAH95529.1"/>
    <property type="molecule type" value="Genomic_DNA"/>
</dbReference>
<reference evidence="1 2" key="1">
    <citation type="journal article" date="2005" name="Nature">
        <title>The map-based sequence of the rice genome.</title>
        <authorList>
            <consortium name="International rice genome sequencing project (IRGSP)"/>
            <person name="Matsumoto T."/>
            <person name="Wu J."/>
            <person name="Kanamori H."/>
            <person name="Katayose Y."/>
            <person name="Fujisawa M."/>
            <person name="Namiki N."/>
            <person name="Mizuno H."/>
            <person name="Yamamoto K."/>
            <person name="Antonio B.A."/>
            <person name="Baba T."/>
            <person name="Sakata K."/>
            <person name="Nagamura Y."/>
            <person name="Aoki H."/>
            <person name="Arikawa K."/>
            <person name="Arita K."/>
            <person name="Bito T."/>
            <person name="Chiden Y."/>
            <person name="Fujitsuka N."/>
            <person name="Fukunaka R."/>
            <person name="Hamada M."/>
            <person name="Harada C."/>
            <person name="Hayashi A."/>
            <person name="Hijishita S."/>
            <person name="Honda M."/>
            <person name="Hosokawa S."/>
            <person name="Ichikawa Y."/>
            <person name="Idonuma A."/>
            <person name="Iijima M."/>
            <person name="Ikeda M."/>
            <person name="Ikeno M."/>
            <person name="Ito K."/>
            <person name="Ito S."/>
            <person name="Ito T."/>
            <person name="Ito Y."/>
            <person name="Ito Y."/>
            <person name="Iwabuchi A."/>
            <person name="Kamiya K."/>
            <person name="Karasawa W."/>
            <person name="Kurita K."/>
            <person name="Katagiri S."/>
            <person name="Kikuta A."/>
            <person name="Kobayashi H."/>
            <person name="Kobayashi N."/>
            <person name="Machita K."/>
            <person name="Maehara T."/>
            <person name="Masukawa M."/>
            <person name="Mizubayashi T."/>
            <person name="Mukai Y."/>
            <person name="Nagasaki H."/>
            <person name="Nagata Y."/>
            <person name="Naito S."/>
            <person name="Nakashima M."/>
            <person name="Nakama Y."/>
            <person name="Nakamichi Y."/>
            <person name="Nakamura M."/>
            <person name="Meguro A."/>
            <person name="Negishi M."/>
            <person name="Ohta I."/>
            <person name="Ohta T."/>
            <person name="Okamoto M."/>
            <person name="Ono N."/>
            <person name="Saji S."/>
            <person name="Sakaguchi M."/>
            <person name="Sakai K."/>
            <person name="Shibata M."/>
            <person name="Shimokawa T."/>
            <person name="Song J."/>
            <person name="Takazaki Y."/>
            <person name="Terasawa K."/>
            <person name="Tsugane M."/>
            <person name="Tsuji K."/>
            <person name="Ueda S."/>
            <person name="Waki K."/>
            <person name="Yamagata H."/>
            <person name="Yamamoto M."/>
            <person name="Yamamoto S."/>
            <person name="Yamane H."/>
            <person name="Yoshiki S."/>
            <person name="Yoshihara R."/>
            <person name="Yukawa K."/>
            <person name="Zhong H."/>
            <person name="Yano M."/>
            <person name="Yuan Q."/>
            <person name="Ouyang S."/>
            <person name="Liu J."/>
            <person name="Jones K.M."/>
            <person name="Gansberger K."/>
            <person name="Moffat K."/>
            <person name="Hill J."/>
            <person name="Bera J."/>
            <person name="Fadrosh D."/>
            <person name="Jin S."/>
            <person name="Johri S."/>
            <person name="Kim M."/>
            <person name="Overton L."/>
            <person name="Reardon M."/>
            <person name="Tsitrin T."/>
            <person name="Vuong H."/>
            <person name="Weaver B."/>
            <person name="Ciecko A."/>
            <person name="Tallon L."/>
            <person name="Jackson J."/>
            <person name="Pai G."/>
            <person name="Aken S.V."/>
            <person name="Utterback T."/>
            <person name="Reidmuller S."/>
            <person name="Feldblyum T."/>
            <person name="Hsiao J."/>
            <person name="Zismann V."/>
            <person name="Iobst S."/>
            <person name="de Vazeille A.R."/>
            <person name="Buell C.R."/>
            <person name="Ying K."/>
            <person name="Li Y."/>
            <person name="Lu T."/>
            <person name="Huang Y."/>
            <person name="Zhao Q."/>
            <person name="Feng Q."/>
            <person name="Zhang L."/>
            <person name="Zhu J."/>
            <person name="Weng Q."/>
            <person name="Mu J."/>
            <person name="Lu Y."/>
            <person name="Fan D."/>
            <person name="Liu Y."/>
            <person name="Guan J."/>
            <person name="Zhang Y."/>
            <person name="Yu S."/>
            <person name="Liu X."/>
            <person name="Zhang Y."/>
            <person name="Hong G."/>
            <person name="Han B."/>
            <person name="Choisne N."/>
            <person name="Demange N."/>
            <person name="Orjeda G."/>
            <person name="Samain S."/>
            <person name="Cattolico L."/>
            <person name="Pelletier E."/>
            <person name="Couloux A."/>
            <person name="Segurens B."/>
            <person name="Wincker P."/>
            <person name="D'Hont A."/>
            <person name="Scarpelli C."/>
            <person name="Weissenbach J."/>
            <person name="Salanoubat M."/>
            <person name="Quetier F."/>
            <person name="Yu Y."/>
            <person name="Kim H.R."/>
            <person name="Rambo T."/>
            <person name="Currie J."/>
            <person name="Collura K."/>
            <person name="Luo M."/>
            <person name="Yang T."/>
            <person name="Ammiraju J.S.S."/>
            <person name="Engler F."/>
            <person name="Soderlund C."/>
            <person name="Wing R.A."/>
            <person name="Palmer L.E."/>
            <person name="de la Bastide M."/>
            <person name="Spiegel L."/>
            <person name="Nascimento L."/>
            <person name="Zutavern T."/>
            <person name="O'Shaughnessy A."/>
            <person name="Dike S."/>
            <person name="Dedhia N."/>
            <person name="Preston R."/>
            <person name="Balija V."/>
            <person name="McCombie W.R."/>
            <person name="Chow T."/>
            <person name="Chen H."/>
            <person name="Chung M."/>
            <person name="Chen C."/>
            <person name="Shaw J."/>
            <person name="Wu H."/>
            <person name="Hsiao K."/>
            <person name="Chao Y."/>
            <person name="Chu M."/>
            <person name="Cheng C."/>
            <person name="Hour A."/>
            <person name="Lee P."/>
            <person name="Lin S."/>
            <person name="Lin Y."/>
            <person name="Liou J."/>
            <person name="Liu S."/>
            <person name="Hsing Y."/>
            <person name="Raghuvanshi S."/>
            <person name="Mohanty A."/>
            <person name="Bharti A.K."/>
            <person name="Gaur A."/>
            <person name="Gupta V."/>
            <person name="Kumar D."/>
            <person name="Ravi V."/>
            <person name="Vij S."/>
            <person name="Kapur A."/>
            <person name="Khurana P."/>
            <person name="Khurana P."/>
            <person name="Khurana J.P."/>
            <person name="Tyagi A.K."/>
            <person name="Gaikwad K."/>
            <person name="Singh A."/>
            <person name="Dalal V."/>
            <person name="Srivastava S."/>
            <person name="Dixit A."/>
            <person name="Pal A.K."/>
            <person name="Ghazi I.A."/>
            <person name="Yadav M."/>
            <person name="Pandit A."/>
            <person name="Bhargava A."/>
            <person name="Sureshbabu K."/>
            <person name="Batra K."/>
            <person name="Sharma T.R."/>
            <person name="Mohapatra T."/>
            <person name="Singh N.K."/>
            <person name="Messing J."/>
            <person name="Nelson A.B."/>
            <person name="Fuks G."/>
            <person name="Kavchok S."/>
            <person name="Keizer G."/>
            <person name="Linton E."/>
            <person name="Llaca V."/>
            <person name="Song R."/>
            <person name="Tanyolac B."/>
            <person name="Young S."/>
            <person name="Ho-Il K."/>
            <person name="Hahn J.H."/>
            <person name="Sangsakoo G."/>
            <person name="Vanavichit A."/>
            <person name="de Mattos Luiz.A.T."/>
            <person name="Zimmer P.D."/>
            <person name="Malone G."/>
            <person name="Dellagostin O."/>
            <person name="de Oliveira A.C."/>
            <person name="Bevan M."/>
            <person name="Bancroft I."/>
            <person name="Minx P."/>
            <person name="Cordum H."/>
            <person name="Wilson R."/>
            <person name="Cheng Z."/>
            <person name="Jin W."/>
            <person name="Jiang J."/>
            <person name="Leong S.A."/>
            <person name="Iwama H."/>
            <person name="Gojobori T."/>
            <person name="Itoh T."/>
            <person name="Niimura Y."/>
            <person name="Fujii Y."/>
            <person name="Habara T."/>
            <person name="Sakai H."/>
            <person name="Sato Y."/>
            <person name="Wilson G."/>
            <person name="Kumar K."/>
            <person name="McCouch S."/>
            <person name="Juretic N."/>
            <person name="Hoen D."/>
            <person name="Wright S."/>
            <person name="Bruskiewich R."/>
            <person name="Bureau T."/>
            <person name="Miyao A."/>
            <person name="Hirochika H."/>
            <person name="Nishikawa T."/>
            <person name="Kadowaki K."/>
            <person name="Sugiura M."/>
            <person name="Burr B."/>
            <person name="Sasaki T."/>
        </authorList>
    </citation>
    <scope>NUCLEOTIDE SEQUENCE [LARGE SCALE GENOMIC DNA]</scope>
    <source>
        <strain evidence="2">cv. Nipponbare</strain>
    </source>
</reference>
<dbReference type="Proteomes" id="UP000000763">
    <property type="component" value="Chromosome 12"/>
</dbReference>
<dbReference type="KEGG" id="dosa:Os12g0157150"/>